<comment type="caution">
    <text evidence="2">The sequence shown here is derived from an EMBL/GenBank/DDBJ whole genome shotgun (WGS) entry which is preliminary data.</text>
</comment>
<feature type="domain" description="N-acetyltransferase" evidence="1">
    <location>
        <begin position="284"/>
        <end position="439"/>
    </location>
</feature>
<dbReference type="PRINTS" id="PR00412">
    <property type="entry name" value="EPOXHYDRLASE"/>
</dbReference>
<dbReference type="PANTHER" id="PTHR43798">
    <property type="entry name" value="MONOACYLGLYCEROL LIPASE"/>
    <property type="match status" value="1"/>
</dbReference>
<dbReference type="GO" id="GO:0016747">
    <property type="term" value="F:acyltransferase activity, transferring groups other than amino-acyl groups"/>
    <property type="evidence" value="ECO:0007669"/>
    <property type="project" value="InterPro"/>
</dbReference>
<evidence type="ECO:0000313" key="2">
    <source>
        <dbReference type="EMBL" id="MQM24726.1"/>
    </source>
</evidence>
<keyword evidence="3" id="KW-1185">Reference proteome</keyword>
<dbReference type="PANTHER" id="PTHR43798:SF33">
    <property type="entry name" value="HYDROLASE, PUTATIVE (AFU_ORTHOLOGUE AFUA_2G14860)-RELATED"/>
    <property type="match status" value="1"/>
</dbReference>
<dbReference type="PROSITE" id="PS51186">
    <property type="entry name" value="GNAT"/>
    <property type="match status" value="1"/>
</dbReference>
<dbReference type="PRINTS" id="PR00111">
    <property type="entry name" value="ABHYDROLASE"/>
</dbReference>
<accession>A0A6L5G502</accession>
<keyword evidence="2" id="KW-0378">Hydrolase</keyword>
<dbReference type="CDD" id="cd04301">
    <property type="entry name" value="NAT_SF"/>
    <property type="match status" value="1"/>
</dbReference>
<dbReference type="AlphaFoldDB" id="A0A6L5G502"/>
<dbReference type="Gene3D" id="3.40.630.30">
    <property type="match status" value="1"/>
</dbReference>
<dbReference type="Pfam" id="PF00583">
    <property type="entry name" value="Acetyltransf_1"/>
    <property type="match status" value="1"/>
</dbReference>
<evidence type="ECO:0000313" key="3">
    <source>
        <dbReference type="Proteomes" id="UP000477750"/>
    </source>
</evidence>
<dbReference type="InterPro" id="IPR000639">
    <property type="entry name" value="Epox_hydrolase-like"/>
</dbReference>
<proteinExistence type="predicted"/>
<dbReference type="EMBL" id="WIAO01000003">
    <property type="protein sequence ID" value="MQM24726.1"/>
    <property type="molecule type" value="Genomic_DNA"/>
</dbReference>
<dbReference type="GO" id="GO:0016020">
    <property type="term" value="C:membrane"/>
    <property type="evidence" value="ECO:0007669"/>
    <property type="project" value="TreeGrafter"/>
</dbReference>
<reference evidence="2 3" key="1">
    <citation type="submission" date="2019-10" db="EMBL/GenBank/DDBJ databases">
        <title>Glycomyces albidus sp. nov., a novel actinomycete isolated from rhizosphere soil of wheat (Triticum aestivum L.).</title>
        <authorList>
            <person name="Qian L."/>
        </authorList>
    </citation>
    <scope>NUCLEOTIDE SEQUENCE [LARGE SCALE GENOMIC DNA]</scope>
    <source>
        <strain evidence="2 3">NEAU-7082</strain>
    </source>
</reference>
<dbReference type="InterPro" id="IPR050266">
    <property type="entry name" value="AB_hydrolase_sf"/>
</dbReference>
<dbReference type="GO" id="GO:0016787">
    <property type="term" value="F:hydrolase activity"/>
    <property type="evidence" value="ECO:0007669"/>
    <property type="project" value="UniProtKB-KW"/>
</dbReference>
<dbReference type="InterPro" id="IPR000073">
    <property type="entry name" value="AB_hydrolase_1"/>
</dbReference>
<organism evidence="2 3">
    <name type="scientific">Glycomyces albidus</name>
    <dbReference type="NCBI Taxonomy" id="2656774"/>
    <lineage>
        <taxon>Bacteria</taxon>
        <taxon>Bacillati</taxon>
        <taxon>Actinomycetota</taxon>
        <taxon>Actinomycetes</taxon>
        <taxon>Glycomycetales</taxon>
        <taxon>Glycomycetaceae</taxon>
        <taxon>Glycomyces</taxon>
    </lineage>
</organism>
<name>A0A6L5G502_9ACTN</name>
<dbReference type="Gene3D" id="3.40.50.1820">
    <property type="entry name" value="alpha/beta hydrolase"/>
    <property type="match status" value="1"/>
</dbReference>
<protein>
    <submittedName>
        <fullName evidence="2">Alpha/beta fold hydrolase</fullName>
    </submittedName>
</protein>
<dbReference type="InterPro" id="IPR016181">
    <property type="entry name" value="Acyl_CoA_acyltransferase"/>
</dbReference>
<dbReference type="Proteomes" id="UP000477750">
    <property type="component" value="Unassembled WGS sequence"/>
</dbReference>
<dbReference type="Pfam" id="PF12697">
    <property type="entry name" value="Abhydrolase_6"/>
    <property type="match status" value="1"/>
</dbReference>
<dbReference type="SUPFAM" id="SSF53474">
    <property type="entry name" value="alpha/beta-Hydrolases"/>
    <property type="match status" value="1"/>
</dbReference>
<gene>
    <name evidence="2" type="ORF">GFD30_03890</name>
</gene>
<sequence length="439" mass="46678">MHESDQPKVLRNAVEVDGHEASYLTVDQDGPVVLLLHGTYWSRVWLPVLGDLAEAGLRPVAVDLPGLGRSRGELDLETAAVPALADWVARFAAALGISGPVFIAGHDIGGAVAQHLLVHKRLDVERLALVDSVTYDSWPVSSVAHFRDPEAVARVTADELLAARRQAVTKALAGAATDALISEYVEPWTDAGVRRSWMNLAGAADHRYTMELLPALLRSTTPKLLVWGEDDVYQGVAYAERFAAEVPNTTLIRIPDAGHIPMENAPRSVAEALADFFTARGAAVTVRAAAPADAADVYRLLRDFATSYRPERAVFENRTFPGVLEAAADGTAEFLVAERTGAVVGYLLAARVPTLFAGGTVLEILELAVDEGHRGDGIGSLLVRTATARARQAGDVEVTVPTRRAAGFDNRLGFTETAAYLKYTPGDAAGSGGSGNEDG</sequence>
<evidence type="ECO:0000259" key="1">
    <source>
        <dbReference type="PROSITE" id="PS51186"/>
    </source>
</evidence>
<dbReference type="InterPro" id="IPR000182">
    <property type="entry name" value="GNAT_dom"/>
</dbReference>
<dbReference type="SUPFAM" id="SSF55729">
    <property type="entry name" value="Acyl-CoA N-acyltransferases (Nat)"/>
    <property type="match status" value="1"/>
</dbReference>
<dbReference type="InterPro" id="IPR029058">
    <property type="entry name" value="AB_hydrolase_fold"/>
</dbReference>